<sequence length="177" mass="20816">MLIWNFKAGTAAGLHISTLVWPVYSKDTLFAGYSENIYPCVGQQVEARTCFPPEVKRGPRRQKKSRWQFWLELPRMRGRTPRKQHMVYRCSVCKETSHKRPQYDLMVNRPDDLLTLCFMNFSVDDLMVNRPDDLLTLCFMNFTVDDLLVNRLEDLLVSRPTKGYKHYIIRKVTALPN</sequence>
<name>A0A0D3BLN2_BRAOL</name>
<feature type="signal peptide" evidence="1">
    <location>
        <begin position="1"/>
        <end position="25"/>
    </location>
</feature>
<evidence type="ECO:0000313" key="3">
    <source>
        <dbReference type="Proteomes" id="UP000032141"/>
    </source>
</evidence>
<accession>A0A0D3BLN2</accession>
<dbReference type="EnsemblPlants" id="Bo3g170760.1">
    <property type="protein sequence ID" value="Bo3g170760.1"/>
    <property type="gene ID" value="Bo3g170760"/>
</dbReference>
<dbReference type="AlphaFoldDB" id="A0A0D3BLN2"/>
<dbReference type="Gramene" id="Bo3g170760.1">
    <property type="protein sequence ID" value="Bo3g170760.1"/>
    <property type="gene ID" value="Bo3g170760"/>
</dbReference>
<dbReference type="HOGENOM" id="CLU_1519941_0_0_1"/>
<reference evidence="2 3" key="1">
    <citation type="journal article" date="2014" name="Genome Biol.">
        <title>Transcriptome and methylome profiling reveals relics of genome dominance in the mesopolyploid Brassica oleracea.</title>
        <authorList>
            <person name="Parkin I.A."/>
            <person name="Koh C."/>
            <person name="Tang H."/>
            <person name="Robinson S.J."/>
            <person name="Kagale S."/>
            <person name="Clarke W.E."/>
            <person name="Town C.D."/>
            <person name="Nixon J."/>
            <person name="Krishnakumar V."/>
            <person name="Bidwell S.L."/>
            <person name="Denoeud F."/>
            <person name="Belcram H."/>
            <person name="Links M.G."/>
            <person name="Just J."/>
            <person name="Clarke C."/>
            <person name="Bender T."/>
            <person name="Huebert T."/>
            <person name="Mason A.S."/>
            <person name="Pires J.C."/>
            <person name="Barker G."/>
            <person name="Moore J."/>
            <person name="Walley P.G."/>
            <person name="Manoli S."/>
            <person name="Batley J."/>
            <person name="Edwards D."/>
            <person name="Nelson M.N."/>
            <person name="Wang X."/>
            <person name="Paterson A.H."/>
            <person name="King G."/>
            <person name="Bancroft I."/>
            <person name="Chalhoub B."/>
            <person name="Sharpe A.G."/>
        </authorList>
    </citation>
    <scope>NUCLEOTIDE SEQUENCE</scope>
    <source>
        <strain evidence="2 3">cv. TO1000</strain>
    </source>
</reference>
<dbReference type="Proteomes" id="UP000032141">
    <property type="component" value="Chromosome C3"/>
</dbReference>
<organism evidence="2 3">
    <name type="scientific">Brassica oleracea var. oleracea</name>
    <dbReference type="NCBI Taxonomy" id="109376"/>
    <lineage>
        <taxon>Eukaryota</taxon>
        <taxon>Viridiplantae</taxon>
        <taxon>Streptophyta</taxon>
        <taxon>Embryophyta</taxon>
        <taxon>Tracheophyta</taxon>
        <taxon>Spermatophyta</taxon>
        <taxon>Magnoliopsida</taxon>
        <taxon>eudicotyledons</taxon>
        <taxon>Gunneridae</taxon>
        <taxon>Pentapetalae</taxon>
        <taxon>rosids</taxon>
        <taxon>malvids</taxon>
        <taxon>Brassicales</taxon>
        <taxon>Brassicaceae</taxon>
        <taxon>Brassiceae</taxon>
        <taxon>Brassica</taxon>
    </lineage>
</organism>
<protein>
    <submittedName>
        <fullName evidence="2">Uncharacterized protein</fullName>
    </submittedName>
</protein>
<reference evidence="2" key="2">
    <citation type="submission" date="2015-03" db="UniProtKB">
        <authorList>
            <consortium name="EnsemblPlants"/>
        </authorList>
    </citation>
    <scope>IDENTIFICATION</scope>
</reference>
<evidence type="ECO:0000313" key="2">
    <source>
        <dbReference type="EnsemblPlants" id="Bo3g170760.1"/>
    </source>
</evidence>
<evidence type="ECO:0000256" key="1">
    <source>
        <dbReference type="SAM" id="SignalP"/>
    </source>
</evidence>
<proteinExistence type="predicted"/>
<keyword evidence="3" id="KW-1185">Reference proteome</keyword>
<keyword evidence="1" id="KW-0732">Signal</keyword>
<feature type="chain" id="PRO_5002257948" evidence="1">
    <location>
        <begin position="26"/>
        <end position="177"/>
    </location>
</feature>